<gene>
    <name evidence="2" type="primary">similar to Protein sickie</name>
    <name evidence="2" type="ORF">CLUMA_CG001364</name>
</gene>
<dbReference type="AlphaFoldDB" id="A0A1J1HHQ9"/>
<protein>
    <submittedName>
        <fullName evidence="2">CLUMA_CG001364, isoform A</fullName>
    </submittedName>
</protein>
<dbReference type="PANTHER" id="PTHR12784:SF28">
    <property type="entry name" value="PROTEIN SICKIE"/>
    <property type="match status" value="1"/>
</dbReference>
<dbReference type="PANTHER" id="PTHR12784">
    <property type="entry name" value="STEERIN"/>
    <property type="match status" value="1"/>
</dbReference>
<accession>A0A1J1HHQ9</accession>
<dbReference type="InterPro" id="IPR039041">
    <property type="entry name" value="Nav/unc-53"/>
</dbReference>
<reference evidence="2 3" key="1">
    <citation type="submission" date="2015-04" db="EMBL/GenBank/DDBJ databases">
        <authorList>
            <person name="Syromyatnikov M.Y."/>
            <person name="Popov V.N."/>
        </authorList>
    </citation>
    <scope>NUCLEOTIDE SEQUENCE [LARGE SCALE GENOMIC DNA]</scope>
</reference>
<feature type="compositionally biased region" description="Polar residues" evidence="1">
    <location>
        <begin position="149"/>
        <end position="170"/>
    </location>
</feature>
<dbReference type="SUPFAM" id="SSF47576">
    <property type="entry name" value="Calponin-homology domain, CH-domain"/>
    <property type="match status" value="1"/>
</dbReference>
<evidence type="ECO:0000256" key="1">
    <source>
        <dbReference type="SAM" id="MobiDB-lite"/>
    </source>
</evidence>
<feature type="region of interest" description="Disordered" evidence="1">
    <location>
        <begin position="137"/>
        <end position="191"/>
    </location>
</feature>
<evidence type="ECO:0000313" key="2">
    <source>
        <dbReference type="EMBL" id="CRK87567.1"/>
    </source>
</evidence>
<proteinExistence type="predicted"/>
<dbReference type="Proteomes" id="UP000183832">
    <property type="component" value="Unassembled WGS sequence"/>
</dbReference>
<organism evidence="2 3">
    <name type="scientific">Clunio marinus</name>
    <dbReference type="NCBI Taxonomy" id="568069"/>
    <lineage>
        <taxon>Eukaryota</taxon>
        <taxon>Metazoa</taxon>
        <taxon>Ecdysozoa</taxon>
        <taxon>Arthropoda</taxon>
        <taxon>Hexapoda</taxon>
        <taxon>Insecta</taxon>
        <taxon>Pterygota</taxon>
        <taxon>Neoptera</taxon>
        <taxon>Endopterygota</taxon>
        <taxon>Diptera</taxon>
        <taxon>Nematocera</taxon>
        <taxon>Chironomoidea</taxon>
        <taxon>Chironomidae</taxon>
        <taxon>Clunio</taxon>
    </lineage>
</organism>
<dbReference type="GO" id="GO:0022008">
    <property type="term" value="P:neurogenesis"/>
    <property type="evidence" value="ECO:0007669"/>
    <property type="project" value="InterPro"/>
</dbReference>
<evidence type="ECO:0000313" key="3">
    <source>
        <dbReference type="Proteomes" id="UP000183832"/>
    </source>
</evidence>
<name>A0A1J1HHQ9_9DIPT</name>
<sequence>MSKECAKTTLNNYLTHLVHLLYLIEFDNVEACLNILRQHSVPGTDSITANDIIGGRLKAVLSLFFGLSKYRQLKAPSVRPQSQIYQSTSEMMLTKESFMLKNIRLAPKNRLNNKTTSLHNHNVNGCFMSPSYEANDCHQRKKERRTANDECSSSQKASYDSLARNASHSQARAKPKNWLTKPKILKCNQDS</sequence>
<dbReference type="Gene3D" id="1.10.418.10">
    <property type="entry name" value="Calponin-like domain"/>
    <property type="match status" value="1"/>
</dbReference>
<dbReference type="STRING" id="568069.A0A1J1HHQ9"/>
<keyword evidence="3" id="KW-1185">Reference proteome</keyword>
<dbReference type="EMBL" id="CVRI01000004">
    <property type="protein sequence ID" value="CRK87567.1"/>
    <property type="molecule type" value="Genomic_DNA"/>
</dbReference>
<dbReference type="InterPro" id="IPR036872">
    <property type="entry name" value="CH_dom_sf"/>
</dbReference>